<reference evidence="6" key="1">
    <citation type="journal article" date="2019" name="Int. J. Syst. Evol. Microbiol.">
        <title>The Global Catalogue of Microorganisms (GCM) 10K type strain sequencing project: providing services to taxonomists for standard genome sequencing and annotation.</title>
        <authorList>
            <consortium name="The Broad Institute Genomics Platform"/>
            <consortium name="The Broad Institute Genome Sequencing Center for Infectious Disease"/>
            <person name="Wu L."/>
            <person name="Ma J."/>
        </authorList>
    </citation>
    <scope>NUCLEOTIDE SEQUENCE [LARGE SCALE GENOMIC DNA]</scope>
    <source>
        <strain evidence="6">CGMCC 4.7317</strain>
    </source>
</reference>
<dbReference type="InterPro" id="IPR004474">
    <property type="entry name" value="LytR_CpsA_psr"/>
</dbReference>
<dbReference type="InterPro" id="IPR050922">
    <property type="entry name" value="LytR/CpsA/Psr_CW_biosynth"/>
</dbReference>
<dbReference type="Pfam" id="PF03816">
    <property type="entry name" value="LytR_cpsA_psr"/>
    <property type="match status" value="1"/>
</dbReference>
<evidence type="ECO:0000313" key="6">
    <source>
        <dbReference type="Proteomes" id="UP001596138"/>
    </source>
</evidence>
<evidence type="ECO:0000313" key="5">
    <source>
        <dbReference type="EMBL" id="MFC6236880.1"/>
    </source>
</evidence>
<dbReference type="EMBL" id="JBHSTI010000002">
    <property type="protein sequence ID" value="MFC6236880.1"/>
    <property type="molecule type" value="Genomic_DNA"/>
</dbReference>
<feature type="region of interest" description="Disordered" evidence="2">
    <location>
        <begin position="95"/>
        <end position="118"/>
    </location>
</feature>
<keyword evidence="6" id="KW-1185">Reference proteome</keyword>
<organism evidence="5 6">
    <name type="scientific">Longivirga aurantiaca</name>
    <dbReference type="NCBI Taxonomy" id="1837743"/>
    <lineage>
        <taxon>Bacteria</taxon>
        <taxon>Bacillati</taxon>
        <taxon>Actinomycetota</taxon>
        <taxon>Actinomycetes</taxon>
        <taxon>Sporichthyales</taxon>
        <taxon>Sporichthyaceae</taxon>
        <taxon>Longivirga</taxon>
    </lineage>
</organism>
<dbReference type="Gene3D" id="3.40.630.190">
    <property type="entry name" value="LCP protein"/>
    <property type="match status" value="1"/>
</dbReference>
<evidence type="ECO:0000256" key="1">
    <source>
        <dbReference type="ARBA" id="ARBA00006068"/>
    </source>
</evidence>
<feature type="region of interest" description="Disordered" evidence="2">
    <location>
        <begin position="66"/>
        <end position="85"/>
    </location>
</feature>
<dbReference type="PANTHER" id="PTHR33392">
    <property type="entry name" value="POLYISOPRENYL-TEICHOIC ACID--PEPTIDOGLYCAN TEICHOIC ACID TRANSFERASE TAGU"/>
    <property type="match status" value="1"/>
</dbReference>
<feature type="domain" description="LytR/CpsA/Psr regulator C-terminal" evidence="4">
    <location>
        <begin position="373"/>
        <end position="455"/>
    </location>
</feature>
<evidence type="ECO:0000259" key="3">
    <source>
        <dbReference type="Pfam" id="PF03816"/>
    </source>
</evidence>
<evidence type="ECO:0000256" key="2">
    <source>
        <dbReference type="SAM" id="MobiDB-lite"/>
    </source>
</evidence>
<dbReference type="Gene3D" id="3.30.70.2390">
    <property type="match status" value="1"/>
</dbReference>
<dbReference type="NCBIfam" id="TIGR00350">
    <property type="entry name" value="lytR_cpsA_psr"/>
    <property type="match status" value="1"/>
</dbReference>
<feature type="region of interest" description="Disordered" evidence="2">
    <location>
        <begin position="464"/>
        <end position="487"/>
    </location>
</feature>
<dbReference type="InterPro" id="IPR027381">
    <property type="entry name" value="LytR/CpsA/Psr_C"/>
</dbReference>
<dbReference type="Pfam" id="PF13399">
    <property type="entry name" value="LytR_C"/>
    <property type="match status" value="1"/>
</dbReference>
<gene>
    <name evidence="5" type="ORF">ACFQGU_03250</name>
</gene>
<dbReference type="PANTHER" id="PTHR33392:SF6">
    <property type="entry name" value="POLYISOPRENYL-TEICHOIC ACID--PEPTIDOGLYCAN TEICHOIC ACID TRANSFERASE TAGU"/>
    <property type="match status" value="1"/>
</dbReference>
<comment type="caution">
    <text evidence="5">The sequence shown here is derived from an EMBL/GenBank/DDBJ whole genome shotgun (WGS) entry which is preliminary data.</text>
</comment>
<dbReference type="Proteomes" id="UP001596138">
    <property type="component" value="Unassembled WGS sequence"/>
</dbReference>
<accession>A0ABW1SXX2</accession>
<feature type="domain" description="Cell envelope-related transcriptional attenuator" evidence="3">
    <location>
        <begin position="117"/>
        <end position="269"/>
    </location>
</feature>
<feature type="compositionally biased region" description="Low complexity" evidence="2">
    <location>
        <begin position="465"/>
        <end position="474"/>
    </location>
</feature>
<protein>
    <submittedName>
        <fullName evidence="5">LCP family protein</fullName>
    </submittedName>
</protein>
<dbReference type="RefSeq" id="WP_386763910.1">
    <property type="nucleotide sequence ID" value="NZ_JBHSTI010000002.1"/>
</dbReference>
<evidence type="ECO:0000259" key="4">
    <source>
        <dbReference type="Pfam" id="PF13399"/>
    </source>
</evidence>
<sequence>MSTPDDGAPAETPRPVQASRIAGAHGHRTVRIAVAVASAVTVVATLGSTVAWAGLQGINDNIDKQEIQAGTNRPTKPAPTDPTEYEPLNILVMGTDTRTGQGDDFGNPGTTASGNGHSDTTILLHVSADRSRALAVSIPRDSWVTRPSCKDGDTSTVTGRFNEAFSAGGPSCTIRAVEALTDVRIDHFVVVDFKGFQAVVDSVGGVPICLAEAVDDPLSGLKLDAGTHVLDGTQALAFARARKTLGDGSDLSRIDRQQVFLSALIRQVQSKSLLTDAGTLYSVLVSVSESLTVDTGLGTVDDLTGLAVSMQGLTPSKVKFVTVPWVARSDGATIEWNDAKADPIWQSMINDTAYPPGASKLDGAVLTTAPSAVRVKVLNGSGVDGQARVAAEQLAAQGFVVVGVATAPKILDVTTVDYDPKYDESARTLAFAAKAGERTATGSGNVLTLTIGKDWTGTQTVVIKSSGSGSPSSGVTAKPADENVCVS</sequence>
<feature type="region of interest" description="Disordered" evidence="2">
    <location>
        <begin position="1"/>
        <end position="23"/>
    </location>
</feature>
<name>A0ABW1SXX2_9ACTN</name>
<comment type="similarity">
    <text evidence="1">Belongs to the LytR/CpsA/Psr (LCP) family.</text>
</comment>
<proteinExistence type="inferred from homology"/>
<feature type="compositionally biased region" description="Polar residues" evidence="2">
    <location>
        <begin position="108"/>
        <end position="118"/>
    </location>
</feature>